<dbReference type="EMBL" id="CP049801">
    <property type="protein sequence ID" value="QIO06983.1"/>
    <property type="molecule type" value="Genomic_DNA"/>
</dbReference>
<dbReference type="KEGG" id="asha:G8E00_14090"/>
<dbReference type="Proteomes" id="UP000502297">
    <property type="component" value="Chromosome"/>
</dbReference>
<evidence type="ECO:0000313" key="3">
    <source>
        <dbReference type="Proteomes" id="UP000502297"/>
    </source>
</evidence>
<dbReference type="RefSeq" id="WP_166225589.1">
    <property type="nucleotide sequence ID" value="NZ_CP049801.1"/>
</dbReference>
<keyword evidence="1" id="KW-0732">Signal</keyword>
<evidence type="ECO:0000313" key="2">
    <source>
        <dbReference type="EMBL" id="QIO06983.1"/>
    </source>
</evidence>
<dbReference type="AlphaFoldDB" id="A0A6G8RZ20"/>
<protein>
    <submittedName>
        <fullName evidence="2">Uncharacterized protein</fullName>
    </submittedName>
</protein>
<feature type="signal peptide" evidence="1">
    <location>
        <begin position="1"/>
        <end position="18"/>
    </location>
</feature>
<keyword evidence="3" id="KW-1185">Reference proteome</keyword>
<sequence length="132" mass="15033">MKFQTLCIIAFTALSLSACTLSPKNQSTDPAAFVIEQHKDIDAEPKTKHNVAQLLKHGDYCDIEFTAYLHTGTATEHWIFKDERLLSAFTLIDTEVQKKQIIFDPSQEHPQANFKALKSNFSNENLEQCNFK</sequence>
<gene>
    <name evidence="2" type="ORF">G8E00_14090</name>
</gene>
<proteinExistence type="predicted"/>
<dbReference type="PROSITE" id="PS51257">
    <property type="entry name" value="PROKAR_LIPOPROTEIN"/>
    <property type="match status" value="1"/>
</dbReference>
<reference evidence="2 3" key="1">
    <citation type="submission" date="2020-03" db="EMBL/GenBank/DDBJ databases">
        <authorList>
            <person name="Zhu W."/>
        </authorList>
    </citation>
    <scope>NUCLEOTIDE SEQUENCE [LARGE SCALE GENOMIC DNA]</scope>
    <source>
        <strain evidence="2 3">323-1</strain>
    </source>
</reference>
<evidence type="ECO:0000256" key="1">
    <source>
        <dbReference type="SAM" id="SignalP"/>
    </source>
</evidence>
<feature type="chain" id="PRO_5026049223" evidence="1">
    <location>
        <begin position="19"/>
        <end position="132"/>
    </location>
</feature>
<organism evidence="2 3">
    <name type="scientific">Acinetobacter shaoyimingii</name>
    <dbReference type="NCBI Taxonomy" id="2715164"/>
    <lineage>
        <taxon>Bacteria</taxon>
        <taxon>Pseudomonadati</taxon>
        <taxon>Pseudomonadota</taxon>
        <taxon>Gammaproteobacteria</taxon>
        <taxon>Moraxellales</taxon>
        <taxon>Moraxellaceae</taxon>
        <taxon>Acinetobacter</taxon>
    </lineage>
</organism>
<name>A0A6G8RZ20_9GAMM</name>
<accession>A0A6G8RZ20</accession>